<organism evidence="2 3">
    <name type="scientific">Austropuccinia psidii MF-1</name>
    <dbReference type="NCBI Taxonomy" id="1389203"/>
    <lineage>
        <taxon>Eukaryota</taxon>
        <taxon>Fungi</taxon>
        <taxon>Dikarya</taxon>
        <taxon>Basidiomycota</taxon>
        <taxon>Pucciniomycotina</taxon>
        <taxon>Pucciniomycetes</taxon>
        <taxon>Pucciniales</taxon>
        <taxon>Sphaerophragmiaceae</taxon>
        <taxon>Austropuccinia</taxon>
    </lineage>
</organism>
<accession>A0A9Q3I7A7</accession>
<evidence type="ECO:0000313" key="3">
    <source>
        <dbReference type="Proteomes" id="UP000765509"/>
    </source>
</evidence>
<proteinExistence type="predicted"/>
<dbReference type="Proteomes" id="UP000765509">
    <property type="component" value="Unassembled WGS sequence"/>
</dbReference>
<comment type="caution">
    <text evidence="2">The sequence shown here is derived from an EMBL/GenBank/DDBJ whole genome shotgun (WGS) entry which is preliminary data.</text>
</comment>
<name>A0A9Q3I7A7_9BASI</name>
<dbReference type="InterPro" id="IPR000477">
    <property type="entry name" value="RT_dom"/>
</dbReference>
<dbReference type="InterPro" id="IPR043128">
    <property type="entry name" value="Rev_trsase/Diguanyl_cyclase"/>
</dbReference>
<dbReference type="PANTHER" id="PTHR24559">
    <property type="entry name" value="TRANSPOSON TY3-I GAG-POL POLYPROTEIN"/>
    <property type="match status" value="1"/>
</dbReference>
<protein>
    <recommendedName>
        <fullName evidence="1">Reverse transcriptase domain-containing protein</fullName>
    </recommendedName>
</protein>
<dbReference type="EMBL" id="AVOT02034768">
    <property type="protein sequence ID" value="MBW0528970.1"/>
    <property type="molecule type" value="Genomic_DNA"/>
</dbReference>
<dbReference type="PANTHER" id="PTHR24559:SF430">
    <property type="entry name" value="RNA-DIRECTED DNA POLYMERASE"/>
    <property type="match status" value="1"/>
</dbReference>
<keyword evidence="3" id="KW-1185">Reference proteome</keyword>
<sequence>MFGDLRALNTHSAPDTYPLPIIQETLTQLSKAQCITFMDGLKGFHQKFLWPKPRKLLRIITSCGIYEYLRIPFGIENAPPHYQRMMNTIFPTELSEEWLIIDVITNLLRISFLV</sequence>
<dbReference type="SUPFAM" id="SSF56672">
    <property type="entry name" value="DNA/RNA polymerases"/>
    <property type="match status" value="1"/>
</dbReference>
<evidence type="ECO:0000313" key="2">
    <source>
        <dbReference type="EMBL" id="MBW0528970.1"/>
    </source>
</evidence>
<gene>
    <name evidence="2" type="ORF">O181_068685</name>
</gene>
<dbReference type="Gene3D" id="3.30.70.270">
    <property type="match status" value="1"/>
</dbReference>
<dbReference type="AlphaFoldDB" id="A0A9Q3I7A7"/>
<dbReference type="Pfam" id="PF00078">
    <property type="entry name" value="RVT_1"/>
    <property type="match status" value="1"/>
</dbReference>
<dbReference type="InterPro" id="IPR043502">
    <property type="entry name" value="DNA/RNA_pol_sf"/>
</dbReference>
<dbReference type="InterPro" id="IPR053134">
    <property type="entry name" value="RNA-dir_DNA_polymerase"/>
</dbReference>
<dbReference type="OrthoDB" id="4022548at2759"/>
<evidence type="ECO:0000259" key="1">
    <source>
        <dbReference type="Pfam" id="PF00078"/>
    </source>
</evidence>
<feature type="domain" description="Reverse transcriptase" evidence="1">
    <location>
        <begin position="5"/>
        <end position="90"/>
    </location>
</feature>
<reference evidence="2" key="1">
    <citation type="submission" date="2021-03" db="EMBL/GenBank/DDBJ databases">
        <title>Draft genome sequence of rust myrtle Austropuccinia psidii MF-1, a brazilian biotype.</title>
        <authorList>
            <person name="Quecine M.C."/>
            <person name="Pachon D.M.R."/>
            <person name="Bonatelli M.L."/>
            <person name="Correr F.H."/>
            <person name="Franceschini L.M."/>
            <person name="Leite T.F."/>
            <person name="Margarido G.R.A."/>
            <person name="Almeida C.A."/>
            <person name="Ferrarezi J.A."/>
            <person name="Labate C.A."/>
        </authorList>
    </citation>
    <scope>NUCLEOTIDE SEQUENCE</scope>
    <source>
        <strain evidence="2">MF-1</strain>
    </source>
</reference>